<keyword evidence="1" id="KW-0805">Transcription regulation</keyword>
<dbReference type="CDD" id="cd16871">
    <property type="entry name" value="ARID_Swi1p-like"/>
    <property type="match status" value="1"/>
</dbReference>
<feature type="compositionally biased region" description="Low complexity" evidence="4">
    <location>
        <begin position="180"/>
        <end position="192"/>
    </location>
</feature>
<feature type="region of interest" description="Disordered" evidence="4">
    <location>
        <begin position="128"/>
        <end position="205"/>
    </location>
</feature>
<reference evidence="6 7" key="1">
    <citation type="submission" date="2019-09" db="EMBL/GenBank/DDBJ databases">
        <title>Draft genome of the ectomycorrhizal ascomycete Sphaerosporella brunnea.</title>
        <authorList>
            <consortium name="DOE Joint Genome Institute"/>
            <person name="Benucci G.M."/>
            <person name="Marozzi G."/>
            <person name="Antonielli L."/>
            <person name="Sanchez S."/>
            <person name="Marco P."/>
            <person name="Wang X."/>
            <person name="Falini L.B."/>
            <person name="Barry K."/>
            <person name="Haridas S."/>
            <person name="Lipzen A."/>
            <person name="Labutti K."/>
            <person name="Grigoriev I.V."/>
            <person name="Murat C."/>
            <person name="Martin F."/>
            <person name="Albertini E."/>
            <person name="Donnini D."/>
            <person name="Bonito G."/>
        </authorList>
    </citation>
    <scope>NUCLEOTIDE SEQUENCE [LARGE SCALE GENOMIC DNA]</scope>
    <source>
        <strain evidence="6 7">Sb_GMNB300</strain>
    </source>
</reference>
<feature type="compositionally biased region" description="Low complexity" evidence="4">
    <location>
        <begin position="312"/>
        <end position="332"/>
    </location>
</feature>
<keyword evidence="3" id="KW-0539">Nucleus</keyword>
<evidence type="ECO:0000259" key="5">
    <source>
        <dbReference type="PROSITE" id="PS51011"/>
    </source>
</evidence>
<protein>
    <recommendedName>
        <fullName evidence="5">ARID domain-containing protein</fullName>
    </recommendedName>
</protein>
<evidence type="ECO:0000256" key="3">
    <source>
        <dbReference type="ARBA" id="ARBA00023242"/>
    </source>
</evidence>
<organism evidence="6 7">
    <name type="scientific">Sphaerosporella brunnea</name>
    <dbReference type="NCBI Taxonomy" id="1250544"/>
    <lineage>
        <taxon>Eukaryota</taxon>
        <taxon>Fungi</taxon>
        <taxon>Dikarya</taxon>
        <taxon>Ascomycota</taxon>
        <taxon>Pezizomycotina</taxon>
        <taxon>Pezizomycetes</taxon>
        <taxon>Pezizales</taxon>
        <taxon>Pyronemataceae</taxon>
        <taxon>Sphaerosporella</taxon>
    </lineage>
</organism>
<evidence type="ECO:0000256" key="4">
    <source>
        <dbReference type="SAM" id="MobiDB-lite"/>
    </source>
</evidence>
<keyword evidence="2" id="KW-0804">Transcription</keyword>
<feature type="domain" description="ARID" evidence="5">
    <location>
        <begin position="339"/>
        <end position="432"/>
    </location>
</feature>
<sequence length="1004" mass="110102">MSVPSGWLPDSAAIVHQNPSAAFANADPTSGMHFDPSTSVLPQAVGGLDQAHFHQQQPRNQLQNGHLSPGFAPSAYSVNSVVPLKRPRPRDDSISISPRPAPQGLPPSRSQTPLSQNQQLAYQIYQNNQSQQPQRQYTPVGYNSSHLHNVGSANATPSPVMQNQSFNSQTNSAPKRVATQSPSPFSPAPSQQGFMSQGSPPPRVDTPQNGNINMPMQQSFSQAYTQGFQSPAPTASASPVTVPGPVMAQNQMHAQMVYVQMQARQQQQQAAQQQSSQHQQAAQQQARYMQQQQAMAAQGGPMNAMQMQQQMNPNAMGQNPNQMQRPQQPNPMAAGQRPTTDPHQFMRSLQEFMQKRGTPIQSNPVVAGKPVNLVNLYASVLKVGGSQRVQAENRWPHIAMSLGYPQDQFPMSAAEIADVFREFLAPYEDAWMRNQRDRQKQMAIQQARHNPQQPQRPPGSMQNAQHMQGRPPMQNGYGLQPTVPRQSTPLQQPPSTPQRASMDATPPPGHMGTPGFTMGTPMGKAVAPQTDFLGAPATPVRDSQFKPKVRVLDTHGGIDVRVMQGLGQDLSNLRPTAPTYPELGLIDIHALTMMLKSGITAEIKVALDTLVTVSVEGRQSIALESCEDLLEALVDVAEAQVEFLGEHAPEGAEIMSLMAYEDVLRACRIERDSMLDTSRFGSLENDLERATDKLICTTTILRNLSFFESNHNSLAGPTVVRFVSGVIERLGTCPLFLRSFINLLDFMKDIIIYLSNLAHAIVLPSEDEALNLLHLILAFAPQPLPHVSGRESIMFTPYSPSVHRYLAPAVDTLAKLLARDDPNRAFYRTIFLSESNTNLPYDLLTRAFALAISPIPDNNRTVLHQAVEARKPILEQGLLAAEILAQMCPGNEHGLARSWLDSEDGFALSLLRLVCLLSPQANPMVQRPPRGMDRDDMMPFARITHRGMSVLRTLARKADDGTGDRSRLPVGVLPKKESLLGALLTVHIDGSIVKELCSYAGLDD</sequence>
<dbReference type="PROSITE" id="PS51011">
    <property type="entry name" value="ARID"/>
    <property type="match status" value="1"/>
</dbReference>
<feature type="region of interest" description="Disordered" evidence="4">
    <location>
        <begin position="312"/>
        <end position="340"/>
    </location>
</feature>
<gene>
    <name evidence="6" type="ORF">FN846DRAFT_595140</name>
</gene>
<dbReference type="Pfam" id="PF01388">
    <property type="entry name" value="ARID"/>
    <property type="match status" value="1"/>
</dbReference>
<dbReference type="OrthoDB" id="1938591at2759"/>
<proteinExistence type="predicted"/>
<feature type="region of interest" description="Disordered" evidence="4">
    <location>
        <begin position="81"/>
        <end position="116"/>
    </location>
</feature>
<feature type="compositionally biased region" description="Low complexity" evidence="4">
    <location>
        <begin position="128"/>
        <end position="137"/>
    </location>
</feature>
<accession>A0A5J5F1W3</accession>
<evidence type="ECO:0000256" key="2">
    <source>
        <dbReference type="ARBA" id="ARBA00023163"/>
    </source>
</evidence>
<evidence type="ECO:0000256" key="1">
    <source>
        <dbReference type="ARBA" id="ARBA00023015"/>
    </source>
</evidence>
<dbReference type="InterPro" id="IPR051232">
    <property type="entry name" value="ARID/SWI1_ChromRemod"/>
</dbReference>
<dbReference type="PANTHER" id="PTHR13964:SF27">
    <property type="entry name" value="HAT-TRICK, ISOFORM D"/>
    <property type="match status" value="1"/>
</dbReference>
<dbReference type="AlphaFoldDB" id="A0A5J5F1W3"/>
<dbReference type="InterPro" id="IPR036431">
    <property type="entry name" value="ARID_dom_sf"/>
</dbReference>
<name>A0A5J5F1W3_9PEZI</name>
<dbReference type="InParanoid" id="A0A5J5F1W3"/>
<keyword evidence="7" id="KW-1185">Reference proteome</keyword>
<feature type="region of interest" description="Disordered" evidence="4">
    <location>
        <begin position="435"/>
        <end position="512"/>
    </location>
</feature>
<dbReference type="InterPro" id="IPR001606">
    <property type="entry name" value="ARID_dom"/>
</dbReference>
<dbReference type="Gene3D" id="1.10.150.60">
    <property type="entry name" value="ARID DNA-binding domain"/>
    <property type="match status" value="1"/>
</dbReference>
<dbReference type="GO" id="GO:0000976">
    <property type="term" value="F:transcription cis-regulatory region binding"/>
    <property type="evidence" value="ECO:0007669"/>
    <property type="project" value="TreeGrafter"/>
</dbReference>
<evidence type="ECO:0000313" key="7">
    <source>
        <dbReference type="Proteomes" id="UP000326924"/>
    </source>
</evidence>
<comment type="caution">
    <text evidence="6">The sequence shown here is derived from an EMBL/GenBank/DDBJ whole genome shotgun (WGS) entry which is preliminary data.</text>
</comment>
<dbReference type="EMBL" id="VXIS01000054">
    <property type="protein sequence ID" value="KAA8909814.1"/>
    <property type="molecule type" value="Genomic_DNA"/>
</dbReference>
<dbReference type="GO" id="GO:0016514">
    <property type="term" value="C:SWI/SNF complex"/>
    <property type="evidence" value="ECO:0007669"/>
    <property type="project" value="TreeGrafter"/>
</dbReference>
<dbReference type="SMART" id="SM00501">
    <property type="entry name" value="BRIGHT"/>
    <property type="match status" value="1"/>
</dbReference>
<evidence type="ECO:0000313" key="6">
    <source>
        <dbReference type="EMBL" id="KAA8909814.1"/>
    </source>
</evidence>
<dbReference type="GO" id="GO:0006357">
    <property type="term" value="P:regulation of transcription by RNA polymerase II"/>
    <property type="evidence" value="ECO:0007669"/>
    <property type="project" value="TreeGrafter"/>
</dbReference>
<dbReference type="Proteomes" id="UP000326924">
    <property type="component" value="Unassembled WGS sequence"/>
</dbReference>
<feature type="compositionally biased region" description="Polar residues" evidence="4">
    <location>
        <begin position="442"/>
        <end position="453"/>
    </location>
</feature>
<dbReference type="PANTHER" id="PTHR13964">
    <property type="entry name" value="RBP-RELATED"/>
    <property type="match status" value="1"/>
</dbReference>
<feature type="compositionally biased region" description="Polar residues" evidence="4">
    <location>
        <begin position="141"/>
        <end position="173"/>
    </location>
</feature>
<dbReference type="SUPFAM" id="SSF46774">
    <property type="entry name" value="ARID-like"/>
    <property type="match status" value="1"/>
</dbReference>
<dbReference type="SMART" id="SM01014">
    <property type="entry name" value="ARID"/>
    <property type="match status" value="1"/>
</dbReference>